<name>A0A512MB24_9BACT</name>
<keyword evidence="3" id="KW-1185">Reference proteome</keyword>
<dbReference type="RefSeq" id="WP_146851497.1">
    <property type="nucleotide sequence ID" value="NZ_BKAG01000023.1"/>
</dbReference>
<dbReference type="SUPFAM" id="SSF81606">
    <property type="entry name" value="PP2C-like"/>
    <property type="match status" value="1"/>
</dbReference>
<dbReference type="InterPro" id="IPR036457">
    <property type="entry name" value="PPM-type-like_dom_sf"/>
</dbReference>
<evidence type="ECO:0000313" key="3">
    <source>
        <dbReference type="Proteomes" id="UP000321577"/>
    </source>
</evidence>
<dbReference type="OrthoDB" id="191360at2"/>
<proteinExistence type="predicted"/>
<evidence type="ECO:0000313" key="2">
    <source>
        <dbReference type="EMBL" id="GEP43937.1"/>
    </source>
</evidence>
<dbReference type="AlphaFoldDB" id="A0A512MB24"/>
<evidence type="ECO:0000259" key="1">
    <source>
        <dbReference type="SMART" id="SM00331"/>
    </source>
</evidence>
<dbReference type="SMART" id="SM00331">
    <property type="entry name" value="PP2C_SIG"/>
    <property type="match status" value="1"/>
</dbReference>
<organism evidence="2 3">
    <name type="scientific">Brevifollis gellanilyticus</name>
    <dbReference type="NCBI Taxonomy" id="748831"/>
    <lineage>
        <taxon>Bacteria</taxon>
        <taxon>Pseudomonadati</taxon>
        <taxon>Verrucomicrobiota</taxon>
        <taxon>Verrucomicrobiia</taxon>
        <taxon>Verrucomicrobiales</taxon>
        <taxon>Verrucomicrobiaceae</taxon>
    </lineage>
</organism>
<dbReference type="InterPro" id="IPR001932">
    <property type="entry name" value="PPM-type_phosphatase-like_dom"/>
</dbReference>
<gene>
    <name evidence="2" type="ORF">BGE01nite_32280</name>
</gene>
<comment type="caution">
    <text evidence="2">The sequence shown here is derived from an EMBL/GenBank/DDBJ whole genome shotgun (WGS) entry which is preliminary data.</text>
</comment>
<sequence length="212" mass="22625">MTVRTHSEAGSKVQNEDFVLAKWHPGDPSIMICALADGQGGRSHGAEAARAACEAVWEAAANLPAQQLFMDRTWIRIIQEADRKAAATGGFTTLIALAISDDFAAGASCGDSKAFFRLAGHTELAEWTVHQRKNPPVGSECADPEPFMCHAIGGSRLLIVSDGVWKFCGYEALKTAFEIPPDQVAEHLKSAVLSRAGSSLPDDFSLITVDLA</sequence>
<dbReference type="EMBL" id="BKAG01000023">
    <property type="protein sequence ID" value="GEP43937.1"/>
    <property type="molecule type" value="Genomic_DNA"/>
</dbReference>
<accession>A0A512MB24</accession>
<dbReference type="Proteomes" id="UP000321577">
    <property type="component" value="Unassembled WGS sequence"/>
</dbReference>
<dbReference type="Gene3D" id="3.60.40.10">
    <property type="entry name" value="PPM-type phosphatase domain"/>
    <property type="match status" value="1"/>
</dbReference>
<reference evidence="2 3" key="1">
    <citation type="submission" date="2019-07" db="EMBL/GenBank/DDBJ databases">
        <title>Whole genome shotgun sequence of Brevifollis gellanilyticus NBRC 108608.</title>
        <authorList>
            <person name="Hosoyama A."/>
            <person name="Uohara A."/>
            <person name="Ohji S."/>
            <person name="Ichikawa N."/>
        </authorList>
    </citation>
    <scope>NUCLEOTIDE SEQUENCE [LARGE SCALE GENOMIC DNA]</scope>
    <source>
        <strain evidence="2 3">NBRC 108608</strain>
    </source>
</reference>
<feature type="domain" description="PPM-type phosphatase" evidence="1">
    <location>
        <begin position="14"/>
        <end position="211"/>
    </location>
</feature>
<dbReference type="Pfam" id="PF13672">
    <property type="entry name" value="PP2C_2"/>
    <property type="match status" value="1"/>
</dbReference>
<protein>
    <recommendedName>
        <fullName evidence="1">PPM-type phosphatase domain-containing protein</fullName>
    </recommendedName>
</protein>